<name>A0A1Y5TNR5_9PROT</name>
<protein>
    <submittedName>
        <fullName evidence="6">Succinylglutamate desuccinylase / Aspartoacylase family protein</fullName>
    </submittedName>
</protein>
<dbReference type="Gene3D" id="3.40.630.10">
    <property type="entry name" value="Zn peptidases"/>
    <property type="match status" value="1"/>
</dbReference>
<evidence type="ECO:0000259" key="5">
    <source>
        <dbReference type="Pfam" id="PF24827"/>
    </source>
</evidence>
<dbReference type="OrthoDB" id="9782876at2"/>
<organism evidence="6 7">
    <name type="scientific">Oceanibacterium hippocampi</name>
    <dbReference type="NCBI Taxonomy" id="745714"/>
    <lineage>
        <taxon>Bacteria</taxon>
        <taxon>Pseudomonadati</taxon>
        <taxon>Pseudomonadota</taxon>
        <taxon>Alphaproteobacteria</taxon>
        <taxon>Sneathiellales</taxon>
        <taxon>Sneathiellaceae</taxon>
        <taxon>Oceanibacterium</taxon>
    </lineage>
</organism>
<dbReference type="CDD" id="cd06255">
    <property type="entry name" value="M14_ASTE_ASPA-like"/>
    <property type="match status" value="1"/>
</dbReference>
<dbReference type="InParanoid" id="A0A1Y5TNR5"/>
<evidence type="ECO:0000313" key="6">
    <source>
        <dbReference type="EMBL" id="SLN64691.1"/>
    </source>
</evidence>
<dbReference type="InterPro" id="IPR043795">
    <property type="entry name" value="N-alpha-Ac-DABA-like"/>
</dbReference>
<dbReference type="InterPro" id="IPR053138">
    <property type="entry name" value="N-alpha-Ac-DABA_deacetylase"/>
</dbReference>
<dbReference type="SUPFAM" id="SSF53187">
    <property type="entry name" value="Zn-dependent exopeptidases"/>
    <property type="match status" value="1"/>
</dbReference>
<accession>A0A1Y5TNR5</accession>
<dbReference type="RefSeq" id="WP_085884257.1">
    <property type="nucleotide sequence ID" value="NZ_FWFR01000002.1"/>
</dbReference>
<evidence type="ECO:0000256" key="2">
    <source>
        <dbReference type="ARBA" id="ARBA00022723"/>
    </source>
</evidence>
<dbReference type="InterPro" id="IPR055438">
    <property type="entry name" value="AstE_AspA_cat"/>
</dbReference>
<keyword evidence="2" id="KW-0479">Metal-binding</keyword>
<keyword evidence="7" id="KW-1185">Reference proteome</keyword>
<dbReference type="Proteomes" id="UP000193200">
    <property type="component" value="Unassembled WGS sequence"/>
</dbReference>
<dbReference type="PIRSF" id="PIRSF039012">
    <property type="entry name" value="ASP"/>
    <property type="match status" value="1"/>
</dbReference>
<dbReference type="EMBL" id="FWFR01000002">
    <property type="protein sequence ID" value="SLN64691.1"/>
    <property type="molecule type" value="Genomic_DNA"/>
</dbReference>
<keyword evidence="4" id="KW-0862">Zinc</keyword>
<dbReference type="GO" id="GO:0046872">
    <property type="term" value="F:metal ion binding"/>
    <property type="evidence" value="ECO:0007669"/>
    <property type="project" value="UniProtKB-KW"/>
</dbReference>
<keyword evidence="3" id="KW-0378">Hydrolase</keyword>
<evidence type="ECO:0000313" key="7">
    <source>
        <dbReference type="Proteomes" id="UP000193200"/>
    </source>
</evidence>
<evidence type="ECO:0000256" key="3">
    <source>
        <dbReference type="ARBA" id="ARBA00022801"/>
    </source>
</evidence>
<dbReference type="GO" id="GO:0016811">
    <property type="term" value="F:hydrolase activity, acting on carbon-nitrogen (but not peptide) bonds, in linear amides"/>
    <property type="evidence" value="ECO:0007669"/>
    <property type="project" value="InterPro"/>
</dbReference>
<dbReference type="PANTHER" id="PTHR37326">
    <property type="entry name" value="BLL3975 PROTEIN"/>
    <property type="match status" value="1"/>
</dbReference>
<evidence type="ECO:0000256" key="4">
    <source>
        <dbReference type="ARBA" id="ARBA00022833"/>
    </source>
</evidence>
<gene>
    <name evidence="6" type="ORF">OCH7691_02939</name>
</gene>
<evidence type="ECO:0000256" key="1">
    <source>
        <dbReference type="ARBA" id="ARBA00001947"/>
    </source>
</evidence>
<feature type="domain" description="Succinylglutamate desuccinylase/Aspartoacylase catalytic" evidence="5">
    <location>
        <begin position="46"/>
        <end position="230"/>
    </location>
</feature>
<comment type="cofactor">
    <cofactor evidence="1">
        <name>Zn(2+)</name>
        <dbReference type="ChEBI" id="CHEBI:29105"/>
    </cofactor>
</comment>
<dbReference type="GO" id="GO:0016788">
    <property type="term" value="F:hydrolase activity, acting on ester bonds"/>
    <property type="evidence" value="ECO:0007669"/>
    <property type="project" value="InterPro"/>
</dbReference>
<dbReference type="PANTHER" id="PTHR37326:SF1">
    <property type="entry name" value="BLL3975 PROTEIN"/>
    <property type="match status" value="1"/>
</dbReference>
<sequence length="327" mass="34496">MTDSQNFSVGTAKAEAGKWTTGTLTLGHFPDGPITTPVNIACGGKPGPVLWVQSAIHGTEIGGALGILKLFKELDLSQMSGAIVGIMAANPGAFRGYTRNTPLDGENMNRLFPGDPDGPHSRQSANVLFQTAMEVADAVIDTHSGGDGAVVPFYGLYWDDGSPASKTSAKLARAVGSPVVWRSGDDWLKGAMFVNVTLRGKPAVIVECGGGGAMPEEHIDNFRGAVKGVAQTLGILPGEAPTFPKYTEVTECELVFNRQGGYFLPKAEVGDIVEKGTVIAEIMDVYGNIVEEIRSPNGPAYLAALIRPYYPVYSGSMCAECNLVVSR</sequence>
<proteinExistence type="predicted"/>
<dbReference type="Pfam" id="PF24827">
    <property type="entry name" value="AstE_AspA_cat"/>
    <property type="match status" value="1"/>
</dbReference>
<dbReference type="AlphaFoldDB" id="A0A1Y5TNR5"/>
<reference evidence="6 7" key="1">
    <citation type="submission" date="2017-03" db="EMBL/GenBank/DDBJ databases">
        <authorList>
            <person name="Afonso C.L."/>
            <person name="Miller P.J."/>
            <person name="Scott M.A."/>
            <person name="Spackman E."/>
            <person name="Goraichik I."/>
            <person name="Dimitrov K.M."/>
            <person name="Suarez D.L."/>
            <person name="Swayne D.E."/>
        </authorList>
    </citation>
    <scope>NUCLEOTIDE SEQUENCE [LARGE SCALE GENOMIC DNA]</scope>
    <source>
        <strain evidence="6 7">CECT 7691</strain>
    </source>
</reference>